<reference evidence="1 2" key="1">
    <citation type="journal article" date="2017" name="G3 (Bethesda)">
        <title>The Physical Genome Mapping of Anopheles albimanus Corrected Scaffold Misassemblies and Identified Interarm Rearrangements in Genus Anopheles.</title>
        <authorList>
            <person name="Artemov G.N."/>
            <person name="Peery A.N."/>
            <person name="Jiang X."/>
            <person name="Tu Z."/>
            <person name="Stegniy V.N."/>
            <person name="Sharakhova M.V."/>
            <person name="Sharakhov I.V."/>
        </authorList>
    </citation>
    <scope>NUCLEOTIDE SEQUENCE [LARGE SCALE GENOMIC DNA]</scope>
    <source>
        <strain evidence="1 2">ALBI9_A</strain>
    </source>
</reference>
<dbReference type="VEuPathDB" id="VectorBase:AALB20_029883"/>
<dbReference type="VEuPathDB" id="VectorBase:AALB004506"/>
<reference evidence="1" key="2">
    <citation type="submission" date="2022-08" db="UniProtKB">
        <authorList>
            <consortium name="EnsemblMetazoa"/>
        </authorList>
    </citation>
    <scope>IDENTIFICATION</scope>
    <source>
        <strain evidence="1">STECLA/ALBI9_A</strain>
    </source>
</reference>
<proteinExistence type="predicted"/>
<protein>
    <submittedName>
        <fullName evidence="1">Uncharacterized protein</fullName>
    </submittedName>
</protein>
<accession>A0A182FDB9</accession>
<evidence type="ECO:0000313" key="2">
    <source>
        <dbReference type="Proteomes" id="UP000069272"/>
    </source>
</evidence>
<evidence type="ECO:0000313" key="1">
    <source>
        <dbReference type="EnsemblMetazoa" id="AALB004506-PA"/>
    </source>
</evidence>
<organism evidence="1 2">
    <name type="scientific">Anopheles albimanus</name>
    <name type="common">New world malaria mosquito</name>
    <dbReference type="NCBI Taxonomy" id="7167"/>
    <lineage>
        <taxon>Eukaryota</taxon>
        <taxon>Metazoa</taxon>
        <taxon>Ecdysozoa</taxon>
        <taxon>Arthropoda</taxon>
        <taxon>Hexapoda</taxon>
        <taxon>Insecta</taxon>
        <taxon>Pterygota</taxon>
        <taxon>Neoptera</taxon>
        <taxon>Endopterygota</taxon>
        <taxon>Diptera</taxon>
        <taxon>Nematocera</taxon>
        <taxon>Culicoidea</taxon>
        <taxon>Culicidae</taxon>
        <taxon>Anophelinae</taxon>
        <taxon>Anopheles</taxon>
    </lineage>
</organism>
<keyword evidence="2" id="KW-1185">Reference proteome</keyword>
<sequence>KTPAVAAAPAASELEPDQAKKDEIECCNCALIQRKWDEDRARHTQETGRLSEQINYLQQQLALAGNVEMGLKQTMAEHQQRLEQKLHELSATVDIKQCLESPVIRAQRRKLKDTLNRLRDAEQRIANLVVDNDKKELLLQTQDTNIERIKRDLHAIREHSIRQIEYLDGTVDDTAPETAPAASHRQATVHNYPPSITSFLHTKSDIVAFDSRTSTPVVPATDDIFSPGTLQPATSQQAPDIGLDAASSFTSSGISIVPDESRMPSVTATAASDRDVTSPSASSGFGAMLWMNASMLTLCTASTSLWSPVPPEASVAMAHDNDDDDDDNHRHLIAELTGE</sequence>
<dbReference type="Proteomes" id="UP000069272">
    <property type="component" value="Chromosome 3L"/>
</dbReference>
<dbReference type="AlphaFoldDB" id="A0A182FDB9"/>
<dbReference type="EnsemblMetazoa" id="AALB004506-RA">
    <property type="protein sequence ID" value="AALB004506-PA"/>
    <property type="gene ID" value="AALB004506"/>
</dbReference>
<name>A0A182FDB9_ANOAL</name>